<protein>
    <submittedName>
        <fullName evidence="9">Aromatic hydrocarbon degradation protein</fullName>
    </submittedName>
</protein>
<evidence type="ECO:0000256" key="4">
    <source>
        <dbReference type="ARBA" id="ARBA00022692"/>
    </source>
</evidence>
<comment type="subcellular location">
    <subcellularLocation>
        <location evidence="1">Cell outer membrane</location>
        <topology evidence="1">Multi-pass membrane protein</topology>
    </subcellularLocation>
</comment>
<keyword evidence="6" id="KW-0472">Membrane</keyword>
<evidence type="ECO:0000256" key="3">
    <source>
        <dbReference type="ARBA" id="ARBA00022452"/>
    </source>
</evidence>
<evidence type="ECO:0000256" key="8">
    <source>
        <dbReference type="SAM" id="SignalP"/>
    </source>
</evidence>
<dbReference type="GO" id="GO:0009279">
    <property type="term" value="C:cell outer membrane"/>
    <property type="evidence" value="ECO:0007669"/>
    <property type="project" value="UniProtKB-SubCell"/>
</dbReference>
<keyword evidence="4" id="KW-0812">Transmembrane</keyword>
<dbReference type="GO" id="GO:0015483">
    <property type="term" value="F:long-chain fatty acid transporting porin activity"/>
    <property type="evidence" value="ECO:0007669"/>
    <property type="project" value="TreeGrafter"/>
</dbReference>
<organism evidence="9 10">
    <name type="scientific">Sulfurospirillum cavolei</name>
    <dbReference type="NCBI Taxonomy" id="366522"/>
    <lineage>
        <taxon>Bacteria</taxon>
        <taxon>Pseudomonadati</taxon>
        <taxon>Campylobacterota</taxon>
        <taxon>Epsilonproteobacteria</taxon>
        <taxon>Campylobacterales</taxon>
        <taxon>Sulfurospirillaceae</taxon>
        <taxon>Sulfurospirillum</taxon>
    </lineage>
</organism>
<dbReference type="SUPFAM" id="SSF56935">
    <property type="entry name" value="Porins"/>
    <property type="match status" value="1"/>
</dbReference>
<accession>A0A2D3W5R6</accession>
<proteinExistence type="inferred from homology"/>
<comment type="caution">
    <text evidence="9">The sequence shown here is derived from an EMBL/GenBank/DDBJ whole genome shotgun (WGS) entry which is preliminary data.</text>
</comment>
<sequence length="413" mass="45149">MTHSLRIATTLSLCAASLLASGYRIPEQSLNSVSLSAAYVASANGADASYYNPANMAFMAQGAYSEVALTYINLPQVNYDAAATTPSGNADGDSKEENFLMPNLHYVSPSVGNWRYGLSITAPAGLSKRWNEAYQMRTAEEFTLKVIEINPTASYKVNDQFALGFGLRGVYTDGKVAAIQNPVYAQELTGDSIDFGYNLALSYKPIQDVTFAATYRSKVDLTVKGDANGQISRYLLTHSLADLSTRIPFNTNASVEIPLPASLALATAYTYAKTTVEFVFERTYWSSYKELDFDYGDSTANAVFGTAKPKNWKDANAYRIGVTHQCTDNLKMMLGFAIDKSPTPDSTLGFELPDSDAKLYSIGFEYKVNEKTSVGLAYLYDDKEERTVSNGTVNGTFTDSSAHLLTASFKYKF</sequence>
<evidence type="ECO:0000256" key="6">
    <source>
        <dbReference type="ARBA" id="ARBA00023136"/>
    </source>
</evidence>
<dbReference type="PANTHER" id="PTHR35093:SF8">
    <property type="entry name" value="OUTER MEMBRANE PROTEIN NMB0088-RELATED"/>
    <property type="match status" value="1"/>
</dbReference>
<keyword evidence="7" id="KW-0998">Cell outer membrane</keyword>
<dbReference type="PANTHER" id="PTHR35093">
    <property type="entry name" value="OUTER MEMBRANE PROTEIN NMB0088-RELATED"/>
    <property type="match status" value="1"/>
</dbReference>
<feature type="signal peptide" evidence="8">
    <location>
        <begin position="1"/>
        <end position="20"/>
    </location>
</feature>
<dbReference type="InterPro" id="IPR005017">
    <property type="entry name" value="OMPP1/FadL/TodX"/>
</dbReference>
<dbReference type="Pfam" id="PF03349">
    <property type="entry name" value="Toluene_X"/>
    <property type="match status" value="1"/>
</dbReference>
<name>A0A2D3W5R6_9BACT</name>
<evidence type="ECO:0000256" key="1">
    <source>
        <dbReference type="ARBA" id="ARBA00004571"/>
    </source>
</evidence>
<reference evidence="9 10" key="1">
    <citation type="journal article" date="2017" name="Front. Microbiol.">
        <title>Comparative Genomic Analysis of the Class Epsilonproteobacteria and Proposed Reclassification to Epsilonbacteraeota (phyl. nov.).</title>
        <authorList>
            <person name="Waite D.W."/>
            <person name="Vanwonterghem I."/>
            <person name="Rinke C."/>
            <person name="Parks D.H."/>
            <person name="Zhang Y."/>
            <person name="Takai K."/>
            <person name="Sievert S.M."/>
            <person name="Simon J."/>
            <person name="Campbell B.J."/>
            <person name="Hanson T.E."/>
            <person name="Woyke T."/>
            <person name="Klotz M.G."/>
            <person name="Hugenholtz P."/>
        </authorList>
    </citation>
    <scope>NUCLEOTIDE SEQUENCE [LARGE SCALE GENOMIC DNA]</scope>
    <source>
        <strain evidence="9">UBA11420</strain>
    </source>
</reference>
<comment type="similarity">
    <text evidence="2">Belongs to the OmpP1/FadL family.</text>
</comment>
<dbReference type="EMBL" id="DLUG01000219">
    <property type="protein sequence ID" value="DAB35758.1"/>
    <property type="molecule type" value="Genomic_DNA"/>
</dbReference>
<evidence type="ECO:0000256" key="2">
    <source>
        <dbReference type="ARBA" id="ARBA00008163"/>
    </source>
</evidence>
<dbReference type="Gene3D" id="2.40.160.60">
    <property type="entry name" value="Outer membrane protein transport protein (OMPP1/FadL/TodX)"/>
    <property type="match status" value="1"/>
</dbReference>
<evidence type="ECO:0000313" key="9">
    <source>
        <dbReference type="EMBL" id="DAB35758.1"/>
    </source>
</evidence>
<keyword evidence="3" id="KW-1134">Transmembrane beta strand</keyword>
<dbReference type="Proteomes" id="UP000231638">
    <property type="component" value="Unassembled WGS sequence"/>
</dbReference>
<evidence type="ECO:0000256" key="5">
    <source>
        <dbReference type="ARBA" id="ARBA00022729"/>
    </source>
</evidence>
<keyword evidence="5 8" id="KW-0732">Signal</keyword>
<gene>
    <name evidence="9" type="ORF">CFH80_08415</name>
</gene>
<dbReference type="STRING" id="366522.GCA_001548055_02628"/>
<dbReference type="AlphaFoldDB" id="A0A2D3W5R6"/>
<feature type="chain" id="PRO_5013797075" evidence="8">
    <location>
        <begin position="21"/>
        <end position="413"/>
    </location>
</feature>
<evidence type="ECO:0000313" key="10">
    <source>
        <dbReference type="Proteomes" id="UP000231638"/>
    </source>
</evidence>
<evidence type="ECO:0000256" key="7">
    <source>
        <dbReference type="ARBA" id="ARBA00023237"/>
    </source>
</evidence>